<feature type="transmembrane region" description="Helical" evidence="7">
    <location>
        <begin position="256"/>
        <end position="275"/>
    </location>
</feature>
<reference evidence="9 10" key="1">
    <citation type="journal article" date="2015" name="Sci. Rep.">
        <title>Functional and structural properties of a novel cellulosome-like multienzyme complex: efficient glycoside hydrolysis of water-insoluble 7-xylosyl-10-deacetylpaclitaxel.</title>
        <authorList>
            <person name="Dou T.Y."/>
            <person name="Luan H.W."/>
            <person name="Ge G.B."/>
            <person name="Dong M.M."/>
            <person name="Zou H.F."/>
            <person name="He Y.Q."/>
            <person name="Cui P."/>
            <person name="Wang J.Y."/>
            <person name="Hao D.C."/>
            <person name="Yang S.L."/>
            <person name="Yang L."/>
        </authorList>
    </citation>
    <scope>NUCLEOTIDE SEQUENCE [LARGE SCALE GENOMIC DNA]</scope>
    <source>
        <strain evidence="9 10">F16</strain>
    </source>
</reference>
<feature type="transmembrane region" description="Helical" evidence="7">
    <location>
        <begin position="7"/>
        <end position="27"/>
    </location>
</feature>
<comment type="subcellular location">
    <subcellularLocation>
        <location evidence="1">Membrane</location>
        <topology evidence="1">Multi-pass membrane protein</topology>
    </subcellularLocation>
</comment>
<dbReference type="Proteomes" id="UP000037387">
    <property type="component" value="Unassembled WGS sequence"/>
</dbReference>
<feature type="transmembrane region" description="Helical" evidence="7">
    <location>
        <begin position="117"/>
        <end position="134"/>
    </location>
</feature>
<comment type="caution">
    <text evidence="9">The sequence shown here is derived from an EMBL/GenBank/DDBJ whole genome shotgun (WGS) entry which is preliminary data.</text>
</comment>
<dbReference type="InterPro" id="IPR000620">
    <property type="entry name" value="EamA_dom"/>
</dbReference>
<evidence type="ECO:0000259" key="8">
    <source>
        <dbReference type="Pfam" id="PF00892"/>
    </source>
</evidence>
<sequence length="352" mass="36310">MPLRSSLLAVLVAVVWGVNFVVIDLGLGDMPPTLFVALRFLVVLVPAIFLVPRPRARWRDVLLVGTFMSLGQFGLLYTALALGMPAGLASLVLQAQVGLTVLFAAAALREVPTRSQLVGVLVGAAGLVVVAVGRSASTPALAFVMTLAAAASWAVGNVVARRAGRRRDQGSPSANQGSASRPGLDGLSMTVWSALVVPLPMLGLSHALDGPEAVGHALTHLTPAPVLSTLYTAWLASLVGYGIWNTLLARYPASAVVPFTMLVPPVGMLAAWVVLDEVPNAAELVGGVVLLLGVATTTGVLRRRPRAARPTRAEPGVVAPHTAEPGDNPGLGEVPGDRAGFGSPGATRARSR</sequence>
<feature type="transmembrane region" description="Helical" evidence="7">
    <location>
        <begin position="61"/>
        <end position="80"/>
    </location>
</feature>
<dbReference type="AlphaFoldDB" id="A0A0M0FBP3"/>
<dbReference type="EMBL" id="ATNL01000006">
    <property type="protein sequence ID" value="KON74883.1"/>
    <property type="molecule type" value="Genomic_DNA"/>
</dbReference>
<dbReference type="RefSeq" id="WP_082379506.1">
    <property type="nucleotide sequence ID" value="NZ_KQ435288.1"/>
</dbReference>
<feature type="domain" description="EamA" evidence="8">
    <location>
        <begin position="6"/>
        <end position="130"/>
    </location>
</feature>
<evidence type="ECO:0000256" key="5">
    <source>
        <dbReference type="ARBA" id="ARBA00023136"/>
    </source>
</evidence>
<evidence type="ECO:0000313" key="9">
    <source>
        <dbReference type="EMBL" id="KON74883.1"/>
    </source>
</evidence>
<keyword evidence="4 7" id="KW-1133">Transmembrane helix</keyword>
<evidence type="ECO:0000256" key="6">
    <source>
        <dbReference type="SAM" id="MobiDB-lite"/>
    </source>
</evidence>
<evidence type="ECO:0000313" key="10">
    <source>
        <dbReference type="Proteomes" id="UP000037387"/>
    </source>
</evidence>
<keyword evidence="5 7" id="KW-0472">Membrane</keyword>
<feature type="transmembrane region" description="Helical" evidence="7">
    <location>
        <begin position="140"/>
        <end position="160"/>
    </location>
</feature>
<keyword evidence="10" id="KW-1185">Reference proteome</keyword>
<dbReference type="SUPFAM" id="SSF103481">
    <property type="entry name" value="Multidrug resistance efflux transporter EmrE"/>
    <property type="match status" value="2"/>
</dbReference>
<proteinExistence type="inferred from homology"/>
<dbReference type="PANTHER" id="PTHR32322">
    <property type="entry name" value="INNER MEMBRANE TRANSPORTER"/>
    <property type="match status" value="1"/>
</dbReference>
<accession>A0A0M0FBP3</accession>
<dbReference type="InterPro" id="IPR037185">
    <property type="entry name" value="EmrE-like"/>
</dbReference>
<organism evidence="9 10">
    <name type="scientific">Cellulosimicrobium cellulans F16</name>
    <dbReference type="NCBI Taxonomy" id="1350482"/>
    <lineage>
        <taxon>Bacteria</taxon>
        <taxon>Bacillati</taxon>
        <taxon>Actinomycetota</taxon>
        <taxon>Actinomycetes</taxon>
        <taxon>Micrococcales</taxon>
        <taxon>Promicromonosporaceae</taxon>
        <taxon>Cellulosimicrobium</taxon>
    </lineage>
</organism>
<keyword evidence="3 7" id="KW-0812">Transmembrane</keyword>
<feature type="region of interest" description="Disordered" evidence="6">
    <location>
        <begin position="302"/>
        <end position="352"/>
    </location>
</feature>
<feature type="transmembrane region" description="Helical" evidence="7">
    <location>
        <begin position="281"/>
        <end position="301"/>
    </location>
</feature>
<dbReference type="InterPro" id="IPR050638">
    <property type="entry name" value="AA-Vitamin_Transporters"/>
</dbReference>
<evidence type="ECO:0000256" key="3">
    <source>
        <dbReference type="ARBA" id="ARBA00022692"/>
    </source>
</evidence>
<name>A0A0M0FBP3_CELCE</name>
<feature type="domain" description="EamA" evidence="8">
    <location>
        <begin position="144"/>
        <end position="297"/>
    </location>
</feature>
<feature type="transmembrane region" description="Helical" evidence="7">
    <location>
        <begin position="224"/>
        <end position="244"/>
    </location>
</feature>
<evidence type="ECO:0000256" key="7">
    <source>
        <dbReference type="SAM" id="Phobius"/>
    </source>
</evidence>
<dbReference type="Pfam" id="PF00892">
    <property type="entry name" value="EamA"/>
    <property type="match status" value="2"/>
</dbReference>
<feature type="transmembrane region" description="Helical" evidence="7">
    <location>
        <begin position="33"/>
        <end position="52"/>
    </location>
</feature>
<dbReference type="PANTHER" id="PTHR32322:SF9">
    <property type="entry name" value="AMINO-ACID METABOLITE EFFLUX PUMP-RELATED"/>
    <property type="match status" value="1"/>
</dbReference>
<evidence type="ECO:0000256" key="2">
    <source>
        <dbReference type="ARBA" id="ARBA00007362"/>
    </source>
</evidence>
<evidence type="ECO:0000256" key="1">
    <source>
        <dbReference type="ARBA" id="ARBA00004141"/>
    </source>
</evidence>
<comment type="similarity">
    <text evidence="2">Belongs to the EamA transporter family.</text>
</comment>
<dbReference type="GO" id="GO:0016020">
    <property type="term" value="C:membrane"/>
    <property type="evidence" value="ECO:0007669"/>
    <property type="project" value="UniProtKB-SubCell"/>
</dbReference>
<feature type="transmembrane region" description="Helical" evidence="7">
    <location>
        <begin position="186"/>
        <end position="204"/>
    </location>
</feature>
<evidence type="ECO:0000256" key="4">
    <source>
        <dbReference type="ARBA" id="ARBA00022989"/>
    </source>
</evidence>
<gene>
    <name evidence="9" type="ORF">M768_02795</name>
</gene>
<dbReference type="PATRIC" id="fig|1350482.3.peg.542"/>
<feature type="transmembrane region" description="Helical" evidence="7">
    <location>
        <begin position="86"/>
        <end position="105"/>
    </location>
</feature>
<protein>
    <recommendedName>
        <fullName evidence="8">EamA domain-containing protein</fullName>
    </recommendedName>
</protein>